<keyword evidence="4" id="KW-1185">Reference proteome</keyword>
<dbReference type="AlphaFoldDB" id="A0A4R4T6S7"/>
<evidence type="ECO:0000313" key="4">
    <source>
        <dbReference type="Proteomes" id="UP000295345"/>
    </source>
</evidence>
<evidence type="ECO:0000256" key="1">
    <source>
        <dbReference type="SAM" id="MobiDB-lite"/>
    </source>
</evidence>
<dbReference type="InterPro" id="IPR012347">
    <property type="entry name" value="Ferritin-like"/>
</dbReference>
<evidence type="ECO:0000259" key="2">
    <source>
        <dbReference type="Pfam" id="PF03713"/>
    </source>
</evidence>
<reference evidence="3 4" key="1">
    <citation type="submission" date="2019-03" db="EMBL/GenBank/DDBJ databases">
        <title>Draft genome sequences of novel Actinobacteria.</title>
        <authorList>
            <person name="Sahin N."/>
            <person name="Ay H."/>
            <person name="Saygin H."/>
        </authorList>
    </citation>
    <scope>NUCLEOTIDE SEQUENCE [LARGE SCALE GENOMIC DNA]</scope>
    <source>
        <strain evidence="3 4">DSM 41900</strain>
    </source>
</reference>
<feature type="region of interest" description="Disordered" evidence="1">
    <location>
        <begin position="12"/>
        <end position="41"/>
    </location>
</feature>
<dbReference type="PANTHER" id="PTHR36933">
    <property type="entry name" value="SLL0788 PROTEIN"/>
    <property type="match status" value="1"/>
</dbReference>
<dbReference type="Pfam" id="PF03713">
    <property type="entry name" value="DUF305"/>
    <property type="match status" value="1"/>
</dbReference>
<dbReference type="Gene3D" id="1.20.1260.10">
    <property type="match status" value="1"/>
</dbReference>
<dbReference type="EMBL" id="SMKI01000276">
    <property type="protein sequence ID" value="TDC71596.1"/>
    <property type="molecule type" value="Genomic_DNA"/>
</dbReference>
<feature type="domain" description="DUF305" evidence="2">
    <location>
        <begin position="60"/>
        <end position="211"/>
    </location>
</feature>
<dbReference type="PANTHER" id="PTHR36933:SF1">
    <property type="entry name" value="SLL0788 PROTEIN"/>
    <property type="match status" value="1"/>
</dbReference>
<organism evidence="3 4">
    <name type="scientific">Streptomyces hainanensis</name>
    <dbReference type="NCBI Taxonomy" id="402648"/>
    <lineage>
        <taxon>Bacteria</taxon>
        <taxon>Bacillati</taxon>
        <taxon>Actinomycetota</taxon>
        <taxon>Actinomycetes</taxon>
        <taxon>Kitasatosporales</taxon>
        <taxon>Streptomycetaceae</taxon>
        <taxon>Streptomyces</taxon>
    </lineage>
</organism>
<evidence type="ECO:0000313" key="3">
    <source>
        <dbReference type="EMBL" id="TDC71596.1"/>
    </source>
</evidence>
<gene>
    <name evidence="3" type="ORF">E1283_23275</name>
</gene>
<protein>
    <submittedName>
        <fullName evidence="3">DUF305 domain-containing protein</fullName>
    </submittedName>
</protein>
<dbReference type="OrthoDB" id="26872at2"/>
<accession>A0A4R4T6S7</accession>
<comment type="caution">
    <text evidence="3">The sequence shown here is derived from an EMBL/GenBank/DDBJ whole genome shotgun (WGS) entry which is preliminary data.</text>
</comment>
<proteinExistence type="predicted"/>
<sequence>MAATAVLTLAAGCTGDSESTDDADAASVIAPGAPGEPARTLSPEEAREVAREGAEPNAADFAFMRMMIDHHEQALVMAELVDDRTADDAVRRLAERVTAAQNGEIAAMEAWLARNAGAAADEDREGDGGHGDHAAGGMPGMATPEQLESLGEAEGVDFDGLFLELMITHHEGAVTMATDALTTGNDGQAQQLANDVLAEQTVEIDRMRAML</sequence>
<dbReference type="InterPro" id="IPR005183">
    <property type="entry name" value="DUF305_CopM-like"/>
</dbReference>
<feature type="region of interest" description="Disordered" evidence="1">
    <location>
        <begin position="117"/>
        <end position="144"/>
    </location>
</feature>
<dbReference type="Proteomes" id="UP000295345">
    <property type="component" value="Unassembled WGS sequence"/>
</dbReference>
<name>A0A4R4T6S7_9ACTN</name>